<evidence type="ECO:0000313" key="2">
    <source>
        <dbReference type="Proteomes" id="UP001458880"/>
    </source>
</evidence>
<evidence type="ECO:0000313" key="1">
    <source>
        <dbReference type="EMBL" id="KAK9736519.1"/>
    </source>
</evidence>
<dbReference type="AlphaFoldDB" id="A0AAW1LRU8"/>
<proteinExistence type="predicted"/>
<sequence>MTNKTSAGDDEISSFLLKNIIYQLAETSAGDDEISSFLLKNIIYQLAEHLAYLINSSFAEGRFPDSWKTATVVPIYKRGSQIDVASYRPISILSTFSKLLECAAYDAAYDQLMGYLSNDNPICNNQHGLRQQRSTETALIDLT</sequence>
<reference evidence="1 2" key="1">
    <citation type="journal article" date="2024" name="BMC Genomics">
        <title>De novo assembly and annotation of Popillia japonica's genome with initial clues to its potential as an invasive pest.</title>
        <authorList>
            <person name="Cucini C."/>
            <person name="Boschi S."/>
            <person name="Funari R."/>
            <person name="Cardaioli E."/>
            <person name="Iannotti N."/>
            <person name="Marturano G."/>
            <person name="Paoli F."/>
            <person name="Bruttini M."/>
            <person name="Carapelli A."/>
            <person name="Frati F."/>
            <person name="Nardi F."/>
        </authorList>
    </citation>
    <scope>NUCLEOTIDE SEQUENCE [LARGE SCALE GENOMIC DNA]</scope>
    <source>
        <strain evidence="1">DMR45628</strain>
    </source>
</reference>
<gene>
    <name evidence="1" type="ORF">QE152_g12391</name>
</gene>
<accession>A0AAW1LRU8</accession>
<dbReference type="PANTHER" id="PTHR47510">
    <property type="entry name" value="REVERSE TRANSCRIPTASE DOMAIN-CONTAINING PROTEIN"/>
    <property type="match status" value="1"/>
</dbReference>
<organism evidence="1 2">
    <name type="scientific">Popillia japonica</name>
    <name type="common">Japanese beetle</name>
    <dbReference type="NCBI Taxonomy" id="7064"/>
    <lineage>
        <taxon>Eukaryota</taxon>
        <taxon>Metazoa</taxon>
        <taxon>Ecdysozoa</taxon>
        <taxon>Arthropoda</taxon>
        <taxon>Hexapoda</taxon>
        <taxon>Insecta</taxon>
        <taxon>Pterygota</taxon>
        <taxon>Neoptera</taxon>
        <taxon>Endopterygota</taxon>
        <taxon>Coleoptera</taxon>
        <taxon>Polyphaga</taxon>
        <taxon>Scarabaeiformia</taxon>
        <taxon>Scarabaeidae</taxon>
        <taxon>Rutelinae</taxon>
        <taxon>Popillia</taxon>
    </lineage>
</organism>
<comment type="caution">
    <text evidence="1">The sequence shown here is derived from an EMBL/GenBank/DDBJ whole genome shotgun (WGS) entry which is preliminary data.</text>
</comment>
<name>A0AAW1LRU8_POPJA</name>
<protein>
    <submittedName>
        <fullName evidence="1">Uncharacterized protein</fullName>
    </submittedName>
</protein>
<dbReference type="PANTHER" id="PTHR47510:SF3">
    <property type="entry name" value="ENDO_EXONUCLEASE_PHOSPHATASE DOMAIN-CONTAINING PROTEIN"/>
    <property type="match status" value="1"/>
</dbReference>
<dbReference type="EMBL" id="JASPKY010000112">
    <property type="protein sequence ID" value="KAK9736519.1"/>
    <property type="molecule type" value="Genomic_DNA"/>
</dbReference>
<dbReference type="Proteomes" id="UP001458880">
    <property type="component" value="Unassembled WGS sequence"/>
</dbReference>
<keyword evidence="2" id="KW-1185">Reference proteome</keyword>